<dbReference type="PANTHER" id="PTHR12461:SF102">
    <property type="entry name" value="LYSINE-SPECIFIC DEMETHYLASE JMJ31"/>
    <property type="match status" value="1"/>
</dbReference>
<dbReference type="Gene3D" id="2.60.120.650">
    <property type="entry name" value="Cupin"/>
    <property type="match status" value="1"/>
</dbReference>
<dbReference type="Proteomes" id="UP001214043">
    <property type="component" value="Chromosome"/>
</dbReference>
<accession>A0AAF0CC64</accession>
<proteinExistence type="predicted"/>
<gene>
    <name evidence="2" type="ORF">PUV54_05805</name>
</gene>
<evidence type="ECO:0000313" key="2">
    <source>
        <dbReference type="EMBL" id="WDI32710.1"/>
    </source>
</evidence>
<dbReference type="InterPro" id="IPR003347">
    <property type="entry name" value="JmjC_dom"/>
</dbReference>
<dbReference type="SMART" id="SM00558">
    <property type="entry name" value="JmjC"/>
    <property type="match status" value="1"/>
</dbReference>
<dbReference type="EMBL" id="CP118166">
    <property type="protein sequence ID" value="WDI32710.1"/>
    <property type="molecule type" value="Genomic_DNA"/>
</dbReference>
<evidence type="ECO:0000259" key="1">
    <source>
        <dbReference type="PROSITE" id="PS51184"/>
    </source>
</evidence>
<dbReference type="PANTHER" id="PTHR12461">
    <property type="entry name" value="HYPOXIA-INDUCIBLE FACTOR 1 ALPHA INHIBITOR-RELATED"/>
    <property type="match status" value="1"/>
</dbReference>
<organism evidence="2 3">
    <name type="scientific">Hyphococcus flavus</name>
    <dbReference type="NCBI Taxonomy" id="1866326"/>
    <lineage>
        <taxon>Bacteria</taxon>
        <taxon>Pseudomonadati</taxon>
        <taxon>Pseudomonadota</taxon>
        <taxon>Alphaproteobacteria</taxon>
        <taxon>Parvularculales</taxon>
        <taxon>Parvularculaceae</taxon>
        <taxon>Hyphococcus</taxon>
    </lineage>
</organism>
<evidence type="ECO:0000313" key="3">
    <source>
        <dbReference type="Proteomes" id="UP001214043"/>
    </source>
</evidence>
<name>A0AAF0CC64_9PROT</name>
<keyword evidence="3" id="KW-1185">Reference proteome</keyword>
<dbReference type="Pfam" id="PF13621">
    <property type="entry name" value="Cupin_8"/>
    <property type="match status" value="1"/>
</dbReference>
<dbReference type="RefSeq" id="WP_274494649.1">
    <property type="nucleotide sequence ID" value="NZ_CP118166.1"/>
</dbReference>
<feature type="domain" description="JmjC" evidence="1">
    <location>
        <begin position="83"/>
        <end position="247"/>
    </location>
</feature>
<protein>
    <submittedName>
        <fullName evidence="2">Cupin-like domain-containing protein</fullName>
    </submittedName>
</protein>
<reference evidence="2" key="1">
    <citation type="submission" date="2023-02" db="EMBL/GenBank/DDBJ databases">
        <title>Genome sequence of Hyphococcus flavus.</title>
        <authorList>
            <person name="Rong J.-C."/>
            <person name="Zhao Q."/>
            <person name="Yi M."/>
            <person name="Wu J.-Y."/>
        </authorList>
    </citation>
    <scope>NUCLEOTIDE SEQUENCE</scope>
    <source>
        <strain evidence="2">MCCC 1K03223</strain>
    </source>
</reference>
<dbReference type="PROSITE" id="PS51184">
    <property type="entry name" value="JMJC"/>
    <property type="match status" value="1"/>
</dbReference>
<dbReference type="KEGG" id="hfl:PUV54_05805"/>
<dbReference type="AlphaFoldDB" id="A0AAF0CC64"/>
<sequence length="279" mass="31416">MIFDPQSFESFSGRYPDQWCVLRHSLSGHQLFRIDQLTALAAALPVESVEYNAGDLPISQDPTTTPMNGLTPEETVRRIAENNSWMVLKNVEQQPSYRQAMDHCLGAIEGIVEKSSGAMHKREAFVFVSSPGSVTPFHMDPEHNILMQLEGSKTFRIYPNKSRDIVSDEQHEAFHIEGAHRNLPYREEFEKQAQAITLKPGDALYVPVKSPHWVAVNDAVSVSLSITWRSAASDNEGLLRRGNGWLRSRGGRPPSPGRAPLRDRAVIISRRIIERLSRH</sequence>
<dbReference type="InterPro" id="IPR041667">
    <property type="entry name" value="Cupin_8"/>
</dbReference>
<dbReference type="SUPFAM" id="SSF51197">
    <property type="entry name" value="Clavaminate synthase-like"/>
    <property type="match status" value="1"/>
</dbReference>